<feature type="domain" description="ODAD1 central coiled coil region" evidence="3">
    <location>
        <begin position="148"/>
        <end position="426"/>
    </location>
</feature>
<dbReference type="GeneID" id="106116220"/>
<dbReference type="InterPro" id="IPR049258">
    <property type="entry name" value="ODAD1_CC"/>
</dbReference>
<evidence type="ECO:0000259" key="3">
    <source>
        <dbReference type="Pfam" id="PF21773"/>
    </source>
</evidence>
<dbReference type="Proteomes" id="UP000694872">
    <property type="component" value="Unplaced"/>
</dbReference>
<dbReference type="KEGG" id="pxu:106116220"/>
<accession>A0AAJ6Z4X8</accession>
<dbReference type="PANTHER" id="PTHR21694:SF18">
    <property type="entry name" value="COILED-COIL DOMAIN-CONTAINING PROTEIN 63"/>
    <property type="match status" value="1"/>
</dbReference>
<feature type="coiled-coil region" evidence="2">
    <location>
        <begin position="361"/>
        <end position="395"/>
    </location>
</feature>
<keyword evidence="1 2" id="KW-0175">Coiled coil</keyword>
<reference evidence="4" key="1">
    <citation type="submission" date="2025-08" db="UniProtKB">
        <authorList>
            <consortium name="RefSeq"/>
        </authorList>
    </citation>
    <scope>IDENTIFICATION</scope>
</reference>
<proteinExistence type="predicted"/>
<gene>
    <name evidence="4" type="primary">LOC106116220</name>
</gene>
<sequence>MEVQPSCNEQANDLEVMKKMEDDHLRLQRQFRMIQADRSNRVKGVHPMFRRQDDLLRRLKKEYNNVSTDLKIAKSGANRKLEEKTKKDVLDSILLREKTESECENGIILMDQLEGLLQRNNKQTLHLKRLVNSTMGKLEERRVTSEHRLTRTENKLEAAMLRFNAIQCENKKIRTEIEHVLKDRAIFNQAWDKMLNALTKGKKFLTDLFESSTLAYDQRDEWCTKLKSVQEKGRMDQLLQVQEMRDLQKSFDHEMKLYNFLSKKGVIRINAKEEKRMEEQRIAREIQLKEKYSEHVKLLNDINVYTQELDINKIIEGFQHTEQKNFSVYKMLTEYCAENEVLGRDLRRIRQNLEDRKDWIEMMEEKQNNKLKILREELEQKSNITQSLRHKLEMQTQQLNESMEKVYEIFKMLDCSLEPFHNLLGDKRPSFHCLNLTFCLITDRIKELIHTAFYYERHVQKHHGTSRLRTYTVHSELPKFWSAVPINYMVPADPCPSCVEARWMSRVPEELETPLEEDEVLSAITELSTDSAFVRSDRIHPLTECKVPRSRVILARRYMQN</sequence>
<evidence type="ECO:0000256" key="2">
    <source>
        <dbReference type="SAM" id="Coils"/>
    </source>
</evidence>
<dbReference type="Pfam" id="PF21773">
    <property type="entry name" value="ODAD1_CC"/>
    <property type="match status" value="1"/>
</dbReference>
<evidence type="ECO:0000256" key="1">
    <source>
        <dbReference type="ARBA" id="ARBA00023054"/>
    </source>
</evidence>
<dbReference type="RefSeq" id="XP_013165430.1">
    <property type="nucleotide sequence ID" value="XM_013309976.1"/>
</dbReference>
<dbReference type="InterPro" id="IPR051876">
    <property type="entry name" value="ODA-DC/CCD"/>
</dbReference>
<evidence type="ECO:0000313" key="4">
    <source>
        <dbReference type="RefSeq" id="XP_013165430.1"/>
    </source>
</evidence>
<organism evidence="4">
    <name type="scientific">Papilio xuthus</name>
    <name type="common">Asian swallowtail butterfly</name>
    <dbReference type="NCBI Taxonomy" id="66420"/>
    <lineage>
        <taxon>Eukaryota</taxon>
        <taxon>Metazoa</taxon>
        <taxon>Ecdysozoa</taxon>
        <taxon>Arthropoda</taxon>
        <taxon>Hexapoda</taxon>
        <taxon>Insecta</taxon>
        <taxon>Pterygota</taxon>
        <taxon>Neoptera</taxon>
        <taxon>Endopterygota</taxon>
        <taxon>Lepidoptera</taxon>
        <taxon>Glossata</taxon>
        <taxon>Ditrysia</taxon>
        <taxon>Papilionoidea</taxon>
        <taxon>Papilionidae</taxon>
        <taxon>Papilioninae</taxon>
        <taxon>Papilio</taxon>
    </lineage>
</organism>
<protein>
    <submittedName>
        <fullName evidence="4">Myosin-13-like</fullName>
    </submittedName>
</protein>
<dbReference type="PANTHER" id="PTHR21694">
    <property type="entry name" value="COILED-COIL DOMAIN-CONTAINING PROTEIN 63"/>
    <property type="match status" value="1"/>
</dbReference>
<dbReference type="AlphaFoldDB" id="A0AAJ6Z4X8"/>
<name>A0AAJ6Z4X8_PAPXU</name>